<reference evidence="2" key="1">
    <citation type="submission" date="2023-06" db="EMBL/GenBank/DDBJ databases">
        <title>Conoideocrella luteorostrata (Hypocreales: Clavicipitaceae), a potential biocontrol fungus for elongate hemlock scale in United States Christmas tree production areas.</title>
        <authorList>
            <person name="Barrett H."/>
            <person name="Lovett B."/>
            <person name="Macias A.M."/>
            <person name="Stajich J.E."/>
            <person name="Kasson M.T."/>
        </authorList>
    </citation>
    <scope>NUCLEOTIDE SEQUENCE</scope>
    <source>
        <strain evidence="2">ARSEF 14590</strain>
    </source>
</reference>
<dbReference type="Pfam" id="PF01370">
    <property type="entry name" value="Epimerase"/>
    <property type="match status" value="1"/>
</dbReference>
<organism evidence="2 3">
    <name type="scientific">Conoideocrella luteorostrata</name>
    <dbReference type="NCBI Taxonomy" id="1105319"/>
    <lineage>
        <taxon>Eukaryota</taxon>
        <taxon>Fungi</taxon>
        <taxon>Dikarya</taxon>
        <taxon>Ascomycota</taxon>
        <taxon>Pezizomycotina</taxon>
        <taxon>Sordariomycetes</taxon>
        <taxon>Hypocreomycetidae</taxon>
        <taxon>Hypocreales</taxon>
        <taxon>Clavicipitaceae</taxon>
        <taxon>Conoideocrella</taxon>
    </lineage>
</organism>
<dbReference type="Proteomes" id="UP001251528">
    <property type="component" value="Unassembled WGS sequence"/>
</dbReference>
<accession>A0AAJ0CUF3</accession>
<keyword evidence="3" id="KW-1185">Reference proteome</keyword>
<evidence type="ECO:0000313" key="2">
    <source>
        <dbReference type="EMBL" id="KAK2608639.1"/>
    </source>
</evidence>
<evidence type="ECO:0000259" key="1">
    <source>
        <dbReference type="Pfam" id="PF01370"/>
    </source>
</evidence>
<dbReference type="GO" id="GO:0004029">
    <property type="term" value="F:aldehyde dehydrogenase (NAD+) activity"/>
    <property type="evidence" value="ECO:0007669"/>
    <property type="project" value="TreeGrafter"/>
</dbReference>
<dbReference type="InterPro" id="IPR051783">
    <property type="entry name" value="NAD(P)-dependent_oxidoreduct"/>
</dbReference>
<protein>
    <recommendedName>
        <fullName evidence="1">NAD-dependent epimerase/dehydratase domain-containing protein</fullName>
    </recommendedName>
</protein>
<gene>
    <name evidence="2" type="ORF">QQS21_002868</name>
</gene>
<comment type="caution">
    <text evidence="2">The sequence shown here is derived from an EMBL/GenBank/DDBJ whole genome shotgun (WGS) entry which is preliminary data.</text>
</comment>
<dbReference type="AlphaFoldDB" id="A0AAJ0CUF3"/>
<feature type="domain" description="NAD-dependent epimerase/dehydratase" evidence="1">
    <location>
        <begin position="4"/>
        <end position="231"/>
    </location>
</feature>
<dbReference type="Gene3D" id="3.40.50.720">
    <property type="entry name" value="NAD(P)-binding Rossmann-like Domain"/>
    <property type="match status" value="1"/>
</dbReference>
<dbReference type="EMBL" id="JASWJB010000035">
    <property type="protein sequence ID" value="KAK2608639.1"/>
    <property type="molecule type" value="Genomic_DNA"/>
</dbReference>
<sequence length="330" mass="35614">MPRILVLGATGYLGTQITKALHQTGHHTVYGSTRSPSSARNLVRDEIIPIILNDPANEPQPFIDAVHTNRIDVVIDATSAKGDSSKIIETVAQVGKERAQSYERQGIGSGPKLGYLYISGFWVHGETATEASDLDPVGLPTSQADPIDLVKWRPEIERQALATRPWLDVMILRPALTYGRASTIWAALFKPIFSAVKEGKQVAQLPVTLSARTSLVHVDDVAAAVSSAVTKLPLLAGSGTYPVFNLSSSIENMRDILEAFAASTNARYGSTAALQLDFVGPGDNLLFAALGSSVQVSSSRANQYLNWEPRRIGLVRRMDIFAQAWEAGHG</sequence>
<dbReference type="GO" id="GO:0005737">
    <property type="term" value="C:cytoplasm"/>
    <property type="evidence" value="ECO:0007669"/>
    <property type="project" value="TreeGrafter"/>
</dbReference>
<dbReference type="PANTHER" id="PTHR48079">
    <property type="entry name" value="PROTEIN YEEZ"/>
    <property type="match status" value="1"/>
</dbReference>
<dbReference type="InterPro" id="IPR001509">
    <property type="entry name" value="Epimerase_deHydtase"/>
</dbReference>
<name>A0AAJ0CUF3_9HYPO</name>
<evidence type="ECO:0000313" key="3">
    <source>
        <dbReference type="Proteomes" id="UP001251528"/>
    </source>
</evidence>
<proteinExistence type="predicted"/>
<dbReference type="SUPFAM" id="SSF51735">
    <property type="entry name" value="NAD(P)-binding Rossmann-fold domains"/>
    <property type="match status" value="1"/>
</dbReference>
<dbReference type="PANTHER" id="PTHR48079:SF3">
    <property type="entry name" value="NAD-DEPENDENT EPIMERASE_DEHYDRATASE DOMAIN-CONTAINING PROTEIN"/>
    <property type="match status" value="1"/>
</dbReference>
<dbReference type="InterPro" id="IPR036291">
    <property type="entry name" value="NAD(P)-bd_dom_sf"/>
</dbReference>